<name>A0ACC1SRY2_9APHY</name>
<organism evidence="1 2">
    <name type="scientific">Phlebia brevispora</name>
    <dbReference type="NCBI Taxonomy" id="194682"/>
    <lineage>
        <taxon>Eukaryota</taxon>
        <taxon>Fungi</taxon>
        <taxon>Dikarya</taxon>
        <taxon>Basidiomycota</taxon>
        <taxon>Agaricomycotina</taxon>
        <taxon>Agaricomycetes</taxon>
        <taxon>Polyporales</taxon>
        <taxon>Meruliaceae</taxon>
        <taxon>Phlebia</taxon>
    </lineage>
</organism>
<sequence>MSLRKYNNKKRRRSQAFPEEENEQEEAVEQESSDVKAAPVEEPPSAEVATHDETDLNGVEETRDDEASSDRPSKEAAVWEVFREEHYEVLEQLPLSLHRAYTLLGELDDQVNRIAGNSNILLQLKKYITMRQTAANSFAHASDVPMDVDEAAHDKLSAPEELASTPASPPQDSPPPISPSKRSKARSRTGVNGHTSKAGRDAQKPTPHPPTPPPPETTRSVIAGLARLSEDVMRAANEKLNVARFACDLIDRYIRDMDREIKEQETSLSLGLRPGTHPATIVLPEVVLPKTARAARIQETPVSDEFESPPPEAPEGEGTPEVVEAAEGMTEAPRRTRRSHGWSRKKSDHKEREKEREMAKEMEKEGMVPAVVPGEEENAPPQPQGAMKLTVTLPPLASLQQPLLQPELPLEAIAAEDEERYCYCNGVSYGSMVGCDGSIWDA</sequence>
<comment type="caution">
    <text evidence="1">The sequence shown here is derived from an EMBL/GenBank/DDBJ whole genome shotgun (WGS) entry which is preliminary data.</text>
</comment>
<evidence type="ECO:0000313" key="1">
    <source>
        <dbReference type="EMBL" id="KAJ3545189.1"/>
    </source>
</evidence>
<proteinExistence type="predicted"/>
<accession>A0ACC1SRY2</accession>
<evidence type="ECO:0000313" key="2">
    <source>
        <dbReference type="Proteomes" id="UP001148662"/>
    </source>
</evidence>
<protein>
    <submittedName>
        <fullName evidence="1">Uncharacterized protein</fullName>
    </submittedName>
</protein>
<dbReference type="Proteomes" id="UP001148662">
    <property type="component" value="Unassembled WGS sequence"/>
</dbReference>
<dbReference type="EMBL" id="JANHOG010001065">
    <property type="protein sequence ID" value="KAJ3545189.1"/>
    <property type="molecule type" value="Genomic_DNA"/>
</dbReference>
<gene>
    <name evidence="1" type="ORF">NM688_g5654</name>
</gene>
<keyword evidence="2" id="KW-1185">Reference proteome</keyword>
<reference evidence="1" key="1">
    <citation type="submission" date="2022-07" db="EMBL/GenBank/DDBJ databases">
        <title>Genome Sequence of Phlebia brevispora.</title>
        <authorList>
            <person name="Buettner E."/>
        </authorList>
    </citation>
    <scope>NUCLEOTIDE SEQUENCE</scope>
    <source>
        <strain evidence="1">MPL23</strain>
    </source>
</reference>